<dbReference type="KEGG" id="asau:88172371"/>
<dbReference type="Proteomes" id="UP001338582">
    <property type="component" value="Chromosome 2"/>
</dbReference>
<evidence type="ECO:0000259" key="3">
    <source>
        <dbReference type="Pfam" id="PF25871"/>
    </source>
</evidence>
<sequence>MNQDQVHAEFHNYDWASFDEFQQGLSEIMESHLESLKEQDPHVTSIPAAQRQQLTDQAKSFFFCTKTGHILNLDEYYSWRRRTEAKIQELPDEVEVKAIEGNVETENGNSDEAPYSSNYQQLVELIVSGKPVPGIKTIPDTVLGEQKSEATAATRPKPWAKKETET</sequence>
<dbReference type="AlphaFoldDB" id="A0AAX4H6B9"/>
<gene>
    <name evidence="4" type="ORF">PUMCH_001305</name>
</gene>
<reference evidence="4 5" key="1">
    <citation type="submission" date="2023-10" db="EMBL/GenBank/DDBJ databases">
        <title>Draft Genome Sequence of Candida saopaulonensis from a very Premature Infant with Sepsis.</title>
        <authorList>
            <person name="Ning Y."/>
            <person name="Dai R."/>
            <person name="Xiao M."/>
            <person name="Xu Y."/>
            <person name="Yan Q."/>
            <person name="Zhang L."/>
        </authorList>
    </citation>
    <scope>NUCLEOTIDE SEQUENCE [LARGE SCALE GENOMIC DNA]</scope>
    <source>
        <strain evidence="4 5">19XY460</strain>
    </source>
</reference>
<dbReference type="InterPro" id="IPR058841">
    <property type="entry name" value="HTH_76"/>
</dbReference>
<dbReference type="Pfam" id="PF17733">
    <property type="entry name" value="KPWE_dom"/>
    <property type="match status" value="1"/>
</dbReference>
<dbReference type="PANTHER" id="PTHR36855:SF1">
    <property type="entry name" value="PEROXISOME MEMBRANE ANCHOR PROTEIN PEX14P N-TERMINAL DOMAIN-CONTAINING PROTEIN"/>
    <property type="match status" value="1"/>
</dbReference>
<evidence type="ECO:0000313" key="4">
    <source>
        <dbReference type="EMBL" id="WPK24050.1"/>
    </source>
</evidence>
<evidence type="ECO:0000259" key="2">
    <source>
        <dbReference type="Pfam" id="PF17733"/>
    </source>
</evidence>
<dbReference type="RefSeq" id="XP_062876434.1">
    <property type="nucleotide sequence ID" value="XM_063020364.1"/>
</dbReference>
<keyword evidence="5" id="KW-1185">Reference proteome</keyword>
<evidence type="ECO:0000313" key="5">
    <source>
        <dbReference type="Proteomes" id="UP001338582"/>
    </source>
</evidence>
<proteinExistence type="predicted"/>
<dbReference type="Pfam" id="PF25871">
    <property type="entry name" value="HTH_76"/>
    <property type="match status" value="1"/>
</dbReference>
<feature type="region of interest" description="Disordered" evidence="1">
    <location>
        <begin position="138"/>
        <end position="166"/>
    </location>
</feature>
<name>A0AAX4H6B9_9ASCO</name>
<organism evidence="4 5">
    <name type="scientific">Australozyma saopauloensis</name>
    <dbReference type="NCBI Taxonomy" id="291208"/>
    <lineage>
        <taxon>Eukaryota</taxon>
        <taxon>Fungi</taxon>
        <taxon>Dikarya</taxon>
        <taxon>Ascomycota</taxon>
        <taxon>Saccharomycotina</taxon>
        <taxon>Pichiomycetes</taxon>
        <taxon>Metschnikowiaceae</taxon>
        <taxon>Australozyma</taxon>
    </lineage>
</organism>
<feature type="domain" description="Peroxisomal membrane protein PEX14-like KPWE" evidence="2">
    <location>
        <begin position="114"/>
        <end position="160"/>
    </location>
</feature>
<protein>
    <submittedName>
        <fullName evidence="4">Uncharacterized protein</fullName>
    </submittedName>
</protein>
<accession>A0AAX4H6B9</accession>
<dbReference type="InterPro" id="IPR040554">
    <property type="entry name" value="KPWE_PEX14_dom"/>
</dbReference>
<dbReference type="EMBL" id="CP138895">
    <property type="protein sequence ID" value="WPK24050.1"/>
    <property type="molecule type" value="Genomic_DNA"/>
</dbReference>
<evidence type="ECO:0000256" key="1">
    <source>
        <dbReference type="SAM" id="MobiDB-lite"/>
    </source>
</evidence>
<feature type="domain" description="PEX14-like helix-turn-helix" evidence="3">
    <location>
        <begin position="5"/>
        <end position="82"/>
    </location>
</feature>
<dbReference type="GeneID" id="88172371"/>
<dbReference type="PANTHER" id="PTHR36855">
    <property type="entry name" value="CHROMOSOME 10, WHOLE GENOME SHOTGUN SEQUENCE"/>
    <property type="match status" value="1"/>
</dbReference>